<evidence type="ECO:0000313" key="3">
    <source>
        <dbReference type="Proteomes" id="UP000419144"/>
    </source>
</evidence>
<organism evidence="2 3">
    <name type="scientific">Leishmania tarentolae</name>
    <name type="common">Sauroleishmania tarentolae</name>
    <dbReference type="NCBI Taxonomy" id="5689"/>
    <lineage>
        <taxon>Eukaryota</taxon>
        <taxon>Discoba</taxon>
        <taxon>Euglenozoa</taxon>
        <taxon>Kinetoplastea</taxon>
        <taxon>Metakinetoplastina</taxon>
        <taxon>Trypanosomatida</taxon>
        <taxon>Trypanosomatidae</taxon>
        <taxon>Leishmaniinae</taxon>
        <taxon>Leishmania</taxon>
        <taxon>lizard Leishmania</taxon>
    </lineage>
</organism>
<gene>
    <name evidence="2" type="ORF">LtaPh_3515800</name>
</gene>
<keyword evidence="3" id="KW-1185">Reference proteome</keyword>
<accession>A0A640KTF6</accession>
<evidence type="ECO:0000313" key="2">
    <source>
        <dbReference type="EMBL" id="GET92658.1"/>
    </source>
</evidence>
<dbReference type="EMBL" id="BLBS01000056">
    <property type="protein sequence ID" value="GET92658.1"/>
    <property type="molecule type" value="Genomic_DNA"/>
</dbReference>
<feature type="compositionally biased region" description="Low complexity" evidence="1">
    <location>
        <begin position="209"/>
        <end position="239"/>
    </location>
</feature>
<comment type="caution">
    <text evidence="2">The sequence shown here is derived from an EMBL/GenBank/DDBJ whole genome shotgun (WGS) entry which is preliminary data.</text>
</comment>
<name>A0A640KTF6_LEITA</name>
<dbReference type="VEuPathDB" id="TriTrypDB:LtaPh_3515800"/>
<feature type="region of interest" description="Disordered" evidence="1">
    <location>
        <begin position="209"/>
        <end position="240"/>
    </location>
</feature>
<proteinExistence type="predicted"/>
<protein>
    <submittedName>
        <fullName evidence="2">Uncharacterized protein</fullName>
    </submittedName>
</protein>
<dbReference type="Proteomes" id="UP000419144">
    <property type="component" value="Unassembled WGS sequence"/>
</dbReference>
<dbReference type="AlphaFoldDB" id="A0A640KTF6"/>
<reference evidence="2" key="1">
    <citation type="submission" date="2019-11" db="EMBL/GenBank/DDBJ databases">
        <title>Leishmania tarentolae CDS.</title>
        <authorList>
            <person name="Goto Y."/>
            <person name="Yamagishi J."/>
        </authorList>
    </citation>
    <scope>NUCLEOTIDE SEQUENCE [LARGE SCALE GENOMIC DNA]</scope>
    <source>
        <strain evidence="2">Parrot Tar II</strain>
    </source>
</reference>
<dbReference type="OrthoDB" id="265711at2759"/>
<sequence length="391" mass="42916">MEGKHFFGSNQQERMPASLSESLKRRREEHQLAMHLQCEDQPRHRCSRTDARSLEIRSGLLYVADRGGSTDPVKRLTDSSVRVPWTPLLSSIRGIHESGTTICTDNQLCPNAASAHGISTLATLSSAKLSSFVSVSDRLSRRTHNDSTMTFTLRPFRVAVMRGDSGRRCAFLLHSTFAYTWHRRNTFMDSADGEQAGFELQETVRCRVSSSTVTRSSSSTVRPTTATNGSTSSTSDSTTAPGAVTAVNLFERSPDHLSHNEEASCGALRSDMSQDVLGDGYTYEATQVSRCRSIPRCVADLEESTSSLGSYSPALFVDCLIKCAQEEAAITLDDRHGWVHLYHGRHITTEVGRTHLLKDILALSNFGAESANAPPSCSEPPSVTICMFRKC</sequence>
<evidence type="ECO:0000256" key="1">
    <source>
        <dbReference type="SAM" id="MobiDB-lite"/>
    </source>
</evidence>
<feature type="region of interest" description="Disordered" evidence="1">
    <location>
        <begin position="1"/>
        <end position="21"/>
    </location>
</feature>